<evidence type="ECO:0000256" key="2">
    <source>
        <dbReference type="ARBA" id="ARBA00023180"/>
    </source>
</evidence>
<evidence type="ECO:0000313" key="6">
    <source>
        <dbReference type="Proteomes" id="UP001630127"/>
    </source>
</evidence>
<feature type="domain" description="Bulb-type lectin" evidence="4">
    <location>
        <begin position="2"/>
        <end position="74"/>
    </location>
</feature>
<name>A0ABD2ZRS1_9GENT</name>
<dbReference type="Pfam" id="PF01453">
    <property type="entry name" value="B_lectin"/>
    <property type="match status" value="1"/>
</dbReference>
<proteinExistence type="predicted"/>
<evidence type="ECO:0000259" key="4">
    <source>
        <dbReference type="Pfam" id="PF01453"/>
    </source>
</evidence>
<dbReference type="PANTHER" id="PTHR32444">
    <property type="entry name" value="BULB-TYPE LECTIN DOMAIN-CONTAINING PROTEIN"/>
    <property type="match status" value="1"/>
</dbReference>
<dbReference type="SUPFAM" id="SSF51110">
    <property type="entry name" value="alpha-D-mannose-specific plant lectins"/>
    <property type="match status" value="1"/>
</dbReference>
<keyword evidence="1" id="KW-0732">Signal</keyword>
<keyword evidence="3" id="KW-0812">Transmembrane</keyword>
<organism evidence="5 6">
    <name type="scientific">Cinchona calisaya</name>
    <dbReference type="NCBI Taxonomy" id="153742"/>
    <lineage>
        <taxon>Eukaryota</taxon>
        <taxon>Viridiplantae</taxon>
        <taxon>Streptophyta</taxon>
        <taxon>Embryophyta</taxon>
        <taxon>Tracheophyta</taxon>
        <taxon>Spermatophyta</taxon>
        <taxon>Magnoliopsida</taxon>
        <taxon>eudicotyledons</taxon>
        <taxon>Gunneridae</taxon>
        <taxon>Pentapetalae</taxon>
        <taxon>asterids</taxon>
        <taxon>lamiids</taxon>
        <taxon>Gentianales</taxon>
        <taxon>Rubiaceae</taxon>
        <taxon>Cinchonoideae</taxon>
        <taxon>Cinchoneae</taxon>
        <taxon>Cinchona</taxon>
    </lineage>
</organism>
<dbReference type="InterPro" id="IPR001480">
    <property type="entry name" value="Bulb-type_lectin_dom"/>
</dbReference>
<keyword evidence="2" id="KW-0325">Glycoprotein</keyword>
<accession>A0ABD2ZRS1</accession>
<sequence length="204" mass="23439">MIAWSTSIRNISTQAVVAQLLDSGNLILKYGSDGDSNENYIWQSFDQLSDTLLPGMKLGWDFRIGLNRYLKSWKSAEDPSPGEFTYGIDPGIFPQFFLLKGSIKQFRGGLYDFQLLHGTFVEQNPFFNPTFISTRDESHYQFDIFDDLSMLALSYTGTLQRYVWDNKNLVWNVIRTHRVMLVTVTIVVVQMLFAHLTLFSLVPV</sequence>
<feature type="transmembrane region" description="Helical" evidence="3">
    <location>
        <begin position="179"/>
        <end position="202"/>
    </location>
</feature>
<keyword evidence="3" id="KW-1133">Transmembrane helix</keyword>
<protein>
    <recommendedName>
        <fullName evidence="4">Bulb-type lectin domain-containing protein</fullName>
    </recommendedName>
</protein>
<keyword evidence="3" id="KW-0472">Membrane</keyword>
<reference evidence="5 6" key="1">
    <citation type="submission" date="2024-11" db="EMBL/GenBank/DDBJ databases">
        <title>A near-complete genome assembly of Cinchona calisaya.</title>
        <authorList>
            <person name="Lian D.C."/>
            <person name="Zhao X.W."/>
            <person name="Wei L."/>
        </authorList>
    </citation>
    <scope>NUCLEOTIDE SEQUENCE [LARGE SCALE GENOMIC DNA]</scope>
    <source>
        <tissue evidence="5">Nenye</tissue>
    </source>
</reference>
<evidence type="ECO:0000256" key="1">
    <source>
        <dbReference type="ARBA" id="ARBA00022729"/>
    </source>
</evidence>
<gene>
    <name evidence="5" type="ORF">ACH5RR_014955</name>
</gene>
<evidence type="ECO:0000256" key="3">
    <source>
        <dbReference type="SAM" id="Phobius"/>
    </source>
</evidence>
<comment type="caution">
    <text evidence="5">The sequence shown here is derived from an EMBL/GenBank/DDBJ whole genome shotgun (WGS) entry which is preliminary data.</text>
</comment>
<dbReference type="AlphaFoldDB" id="A0ABD2ZRS1"/>
<dbReference type="Proteomes" id="UP001630127">
    <property type="component" value="Unassembled WGS sequence"/>
</dbReference>
<dbReference type="InterPro" id="IPR036426">
    <property type="entry name" value="Bulb-type_lectin_dom_sf"/>
</dbReference>
<evidence type="ECO:0000313" key="5">
    <source>
        <dbReference type="EMBL" id="KAL3522121.1"/>
    </source>
</evidence>
<keyword evidence="6" id="KW-1185">Reference proteome</keyword>
<dbReference type="EMBL" id="JBJUIK010000007">
    <property type="protein sequence ID" value="KAL3522121.1"/>
    <property type="molecule type" value="Genomic_DNA"/>
</dbReference>
<dbReference type="PANTHER" id="PTHR32444:SF247">
    <property type="entry name" value="OS01G0958200 PROTEIN"/>
    <property type="match status" value="1"/>
</dbReference>